<proteinExistence type="predicted"/>
<evidence type="ECO:0000313" key="1">
    <source>
        <dbReference type="EMBL" id="OWZ09786.1"/>
    </source>
</evidence>
<comment type="caution">
    <text evidence="1">The sequence shown here is derived from an EMBL/GenBank/DDBJ whole genome shotgun (WGS) entry which is preliminary data.</text>
</comment>
<evidence type="ECO:0000313" key="2">
    <source>
        <dbReference type="Proteomes" id="UP000198211"/>
    </source>
</evidence>
<reference evidence="2" key="1">
    <citation type="submission" date="2017-03" db="EMBL/GenBank/DDBJ databases">
        <title>Phytopthora megakarya and P. palmivora, two closely related causual agents of cacao black pod achieved similar genome size and gene model numbers by different mechanisms.</title>
        <authorList>
            <person name="Ali S."/>
            <person name="Shao J."/>
            <person name="Larry D.J."/>
            <person name="Kronmiller B."/>
            <person name="Shen D."/>
            <person name="Strem M.D."/>
            <person name="Melnick R.L."/>
            <person name="Guiltinan M.J."/>
            <person name="Tyler B.M."/>
            <person name="Meinhardt L.W."/>
            <person name="Bailey B.A."/>
        </authorList>
    </citation>
    <scope>NUCLEOTIDE SEQUENCE [LARGE SCALE GENOMIC DNA]</scope>
    <source>
        <strain evidence="2">zdho120</strain>
    </source>
</reference>
<name>A0A225VWG2_9STRA</name>
<dbReference type="Proteomes" id="UP000198211">
    <property type="component" value="Unassembled WGS sequence"/>
</dbReference>
<dbReference type="AlphaFoldDB" id="A0A225VWG2"/>
<keyword evidence="2" id="KW-1185">Reference proteome</keyword>
<sequence length="118" mass="13449">MSLAAAGGHLKKMKFLNAKFALKWNFKPFTEAVVYGYVEIVKWVHFELDCLLSSDFDIKAARGGNIGLQEMLDGHSISLLCWKRNSNPEVAEWYKNDYGNPRKRKYEEKSGSVICVSL</sequence>
<protein>
    <submittedName>
        <fullName evidence="1">Uncharacterized protein</fullName>
    </submittedName>
</protein>
<dbReference type="EMBL" id="NBNE01002666">
    <property type="protein sequence ID" value="OWZ09786.1"/>
    <property type="molecule type" value="Genomic_DNA"/>
</dbReference>
<dbReference type="OrthoDB" id="112837at2759"/>
<organism evidence="1 2">
    <name type="scientific">Phytophthora megakarya</name>
    <dbReference type="NCBI Taxonomy" id="4795"/>
    <lineage>
        <taxon>Eukaryota</taxon>
        <taxon>Sar</taxon>
        <taxon>Stramenopiles</taxon>
        <taxon>Oomycota</taxon>
        <taxon>Peronosporomycetes</taxon>
        <taxon>Peronosporales</taxon>
        <taxon>Peronosporaceae</taxon>
        <taxon>Phytophthora</taxon>
    </lineage>
</organism>
<accession>A0A225VWG2</accession>
<gene>
    <name evidence="1" type="ORF">PHMEG_00017456</name>
</gene>
<dbReference type="SUPFAM" id="SSF140860">
    <property type="entry name" value="Pseudo ankyrin repeat-like"/>
    <property type="match status" value="1"/>
</dbReference>